<gene>
    <name evidence="1" type="ORF">ASZ90_010197</name>
</gene>
<dbReference type="EMBL" id="LNQE01001230">
    <property type="protein sequence ID" value="KUG20068.1"/>
    <property type="molecule type" value="Genomic_DNA"/>
</dbReference>
<reference evidence="1" key="1">
    <citation type="journal article" date="2015" name="Proc. Natl. Acad. Sci. U.S.A.">
        <title>Networks of energetic and metabolic interactions define dynamics in microbial communities.</title>
        <authorList>
            <person name="Embree M."/>
            <person name="Liu J.K."/>
            <person name="Al-Bassam M.M."/>
            <person name="Zengler K."/>
        </authorList>
    </citation>
    <scope>NUCLEOTIDE SEQUENCE</scope>
</reference>
<organism evidence="1">
    <name type="scientific">hydrocarbon metagenome</name>
    <dbReference type="NCBI Taxonomy" id="938273"/>
    <lineage>
        <taxon>unclassified sequences</taxon>
        <taxon>metagenomes</taxon>
        <taxon>ecological metagenomes</taxon>
    </lineage>
</organism>
<proteinExistence type="predicted"/>
<accession>A0A0W8FGU3</accession>
<protein>
    <submittedName>
        <fullName evidence="1">Uncharacterized protein</fullName>
    </submittedName>
</protein>
<sequence length="40" mass="4356">MQKSGKQDIMIVAEGCMVLPFCFTNRPEFISAALQIIGPA</sequence>
<dbReference type="AlphaFoldDB" id="A0A0W8FGU3"/>
<evidence type="ECO:0000313" key="1">
    <source>
        <dbReference type="EMBL" id="KUG20068.1"/>
    </source>
</evidence>
<name>A0A0W8FGU3_9ZZZZ</name>
<comment type="caution">
    <text evidence="1">The sequence shown here is derived from an EMBL/GenBank/DDBJ whole genome shotgun (WGS) entry which is preliminary data.</text>
</comment>